<dbReference type="EMBL" id="CACRXK020010611">
    <property type="protein sequence ID" value="CAB4019755.1"/>
    <property type="molecule type" value="Genomic_DNA"/>
</dbReference>
<dbReference type="OrthoDB" id="1880105at2759"/>
<accession>A0A7D9IZ83</accession>
<dbReference type="AlphaFoldDB" id="A0A7D9IZ83"/>
<evidence type="ECO:0000256" key="5">
    <source>
        <dbReference type="ARBA" id="ARBA00022989"/>
    </source>
</evidence>
<dbReference type="Pfam" id="PF14937">
    <property type="entry name" value="DUF4500"/>
    <property type="match status" value="1"/>
</dbReference>
<keyword evidence="8" id="KW-1185">Reference proteome</keyword>
<protein>
    <recommendedName>
        <fullName evidence="3">Small integral membrane protein 8</fullName>
    </recommendedName>
</protein>
<dbReference type="GO" id="GO:0016020">
    <property type="term" value="C:membrane"/>
    <property type="evidence" value="ECO:0007669"/>
    <property type="project" value="UniProtKB-SubCell"/>
</dbReference>
<comment type="subcellular location">
    <subcellularLocation>
        <location evidence="1">Membrane</location>
        <topology evidence="1">Single-pass membrane protein</topology>
    </subcellularLocation>
</comment>
<evidence type="ECO:0000256" key="2">
    <source>
        <dbReference type="ARBA" id="ARBA00009328"/>
    </source>
</evidence>
<name>A0A7D9IZ83_PARCT</name>
<sequence length="88" mass="9980">MADKNNKKFQSAENKVTQNILTRGTLVSRMINPELFIRPNKVVMGIGLIMLTGCVICLAYMNSDQKPLQVQTKAKPVLSETRKRSKWD</sequence>
<gene>
    <name evidence="7" type="ORF">PACLA_8A049109</name>
</gene>
<evidence type="ECO:0000313" key="8">
    <source>
        <dbReference type="Proteomes" id="UP001152795"/>
    </source>
</evidence>
<dbReference type="Proteomes" id="UP001152795">
    <property type="component" value="Unassembled WGS sequence"/>
</dbReference>
<evidence type="ECO:0000256" key="3">
    <source>
        <dbReference type="ARBA" id="ARBA00014451"/>
    </source>
</evidence>
<evidence type="ECO:0000256" key="4">
    <source>
        <dbReference type="ARBA" id="ARBA00022692"/>
    </source>
</evidence>
<dbReference type="InterPro" id="IPR026686">
    <property type="entry name" value="UPF0708"/>
</dbReference>
<keyword evidence="5" id="KW-1133">Transmembrane helix</keyword>
<comment type="similarity">
    <text evidence="2">Belongs to the SMIM8 family.</text>
</comment>
<dbReference type="PANTHER" id="PTHR14274">
    <property type="entry name" value="SMALL INTEGRAL MEMBRANE PROTEIN 8"/>
    <property type="match status" value="1"/>
</dbReference>
<comment type="caution">
    <text evidence="7">The sequence shown here is derived from an EMBL/GenBank/DDBJ whole genome shotgun (WGS) entry which is preliminary data.</text>
</comment>
<proteinExistence type="inferred from homology"/>
<keyword evidence="4" id="KW-0812">Transmembrane</keyword>
<reference evidence="7" key="1">
    <citation type="submission" date="2020-04" db="EMBL/GenBank/DDBJ databases">
        <authorList>
            <person name="Alioto T."/>
            <person name="Alioto T."/>
            <person name="Gomez Garrido J."/>
        </authorList>
    </citation>
    <scope>NUCLEOTIDE SEQUENCE</scope>
    <source>
        <strain evidence="7">A484AB</strain>
    </source>
</reference>
<organism evidence="7 8">
    <name type="scientific">Paramuricea clavata</name>
    <name type="common">Red gorgonian</name>
    <name type="synonym">Violescent sea-whip</name>
    <dbReference type="NCBI Taxonomy" id="317549"/>
    <lineage>
        <taxon>Eukaryota</taxon>
        <taxon>Metazoa</taxon>
        <taxon>Cnidaria</taxon>
        <taxon>Anthozoa</taxon>
        <taxon>Octocorallia</taxon>
        <taxon>Malacalcyonacea</taxon>
        <taxon>Plexauridae</taxon>
        <taxon>Paramuricea</taxon>
    </lineage>
</organism>
<evidence type="ECO:0000256" key="1">
    <source>
        <dbReference type="ARBA" id="ARBA00004167"/>
    </source>
</evidence>
<keyword evidence="6" id="KW-0472">Membrane</keyword>
<evidence type="ECO:0000313" key="7">
    <source>
        <dbReference type="EMBL" id="CAB4019755.1"/>
    </source>
</evidence>
<evidence type="ECO:0000256" key="6">
    <source>
        <dbReference type="ARBA" id="ARBA00023136"/>
    </source>
</evidence>
<dbReference type="PANTHER" id="PTHR14274:SF1">
    <property type="entry name" value="SMALL INTEGRAL MEMBRANE PROTEIN 8"/>
    <property type="match status" value="1"/>
</dbReference>